<dbReference type="InterPro" id="IPR050866">
    <property type="entry name" value="CNG_cation_channel"/>
</dbReference>
<protein>
    <recommendedName>
        <fullName evidence="6">Ion transport domain-containing protein</fullName>
    </recommendedName>
</protein>
<feature type="domain" description="Ion transport" evidence="6">
    <location>
        <begin position="10"/>
        <end position="151"/>
    </location>
</feature>
<accession>A0AAE0ES93</accession>
<feature type="transmembrane region" description="Helical" evidence="5">
    <location>
        <begin position="42"/>
        <end position="65"/>
    </location>
</feature>
<dbReference type="PANTHER" id="PTHR45638">
    <property type="entry name" value="CYCLIC NUCLEOTIDE-GATED CATION CHANNEL SUBUNIT A"/>
    <property type="match status" value="1"/>
</dbReference>
<feature type="non-terminal residue" evidence="7">
    <location>
        <position position="1"/>
    </location>
</feature>
<organism evidence="7 8">
    <name type="scientific">Cymbomonas tetramitiformis</name>
    <dbReference type="NCBI Taxonomy" id="36881"/>
    <lineage>
        <taxon>Eukaryota</taxon>
        <taxon>Viridiplantae</taxon>
        <taxon>Chlorophyta</taxon>
        <taxon>Pyramimonadophyceae</taxon>
        <taxon>Pyramimonadales</taxon>
        <taxon>Pyramimonadaceae</taxon>
        <taxon>Cymbomonas</taxon>
    </lineage>
</organism>
<evidence type="ECO:0000256" key="3">
    <source>
        <dbReference type="ARBA" id="ARBA00022989"/>
    </source>
</evidence>
<dbReference type="InterPro" id="IPR014710">
    <property type="entry name" value="RmlC-like_jellyroll"/>
</dbReference>
<keyword evidence="3 5" id="KW-1133">Transmembrane helix</keyword>
<dbReference type="Gene3D" id="2.60.120.10">
    <property type="entry name" value="Jelly Rolls"/>
    <property type="match status" value="1"/>
</dbReference>
<reference evidence="7 8" key="1">
    <citation type="journal article" date="2015" name="Genome Biol. Evol.">
        <title>Comparative Genomics of a Bacterivorous Green Alga Reveals Evolutionary Causalities and Consequences of Phago-Mixotrophic Mode of Nutrition.</title>
        <authorList>
            <person name="Burns J.A."/>
            <person name="Paasch A."/>
            <person name="Narechania A."/>
            <person name="Kim E."/>
        </authorList>
    </citation>
    <scope>NUCLEOTIDE SEQUENCE [LARGE SCALE GENOMIC DNA]</scope>
    <source>
        <strain evidence="7 8">PLY_AMNH</strain>
    </source>
</reference>
<feature type="transmembrane region" description="Helical" evidence="5">
    <location>
        <begin position="119"/>
        <end position="141"/>
    </location>
</feature>
<dbReference type="GO" id="GO:0044877">
    <property type="term" value="F:protein-containing complex binding"/>
    <property type="evidence" value="ECO:0007669"/>
    <property type="project" value="TreeGrafter"/>
</dbReference>
<dbReference type="InterPro" id="IPR018490">
    <property type="entry name" value="cNMP-bd_dom_sf"/>
</dbReference>
<dbReference type="SUPFAM" id="SSF81324">
    <property type="entry name" value="Voltage-gated potassium channels"/>
    <property type="match status" value="1"/>
</dbReference>
<dbReference type="PANTHER" id="PTHR45638:SF11">
    <property type="entry name" value="CYCLIC NUCLEOTIDE-GATED CATION CHANNEL SUBUNIT A"/>
    <property type="match status" value="1"/>
</dbReference>
<keyword evidence="8" id="KW-1185">Reference proteome</keyword>
<dbReference type="GO" id="GO:0016020">
    <property type="term" value="C:membrane"/>
    <property type="evidence" value="ECO:0007669"/>
    <property type="project" value="UniProtKB-SubCell"/>
</dbReference>
<dbReference type="Pfam" id="PF00520">
    <property type="entry name" value="Ion_trans"/>
    <property type="match status" value="1"/>
</dbReference>
<evidence type="ECO:0000256" key="1">
    <source>
        <dbReference type="ARBA" id="ARBA00004141"/>
    </source>
</evidence>
<keyword evidence="4 5" id="KW-0472">Membrane</keyword>
<comment type="caution">
    <text evidence="7">The sequence shown here is derived from an EMBL/GenBank/DDBJ whole genome shotgun (WGS) entry which is preliminary data.</text>
</comment>
<evidence type="ECO:0000256" key="2">
    <source>
        <dbReference type="ARBA" id="ARBA00022692"/>
    </source>
</evidence>
<dbReference type="Proteomes" id="UP001190700">
    <property type="component" value="Unassembled WGS sequence"/>
</dbReference>
<evidence type="ECO:0000256" key="4">
    <source>
        <dbReference type="ARBA" id="ARBA00023136"/>
    </source>
</evidence>
<comment type="subcellular location">
    <subcellularLocation>
        <location evidence="1">Membrane</location>
        <topology evidence="1">Multi-pass membrane protein</topology>
    </subcellularLocation>
</comment>
<evidence type="ECO:0000256" key="5">
    <source>
        <dbReference type="SAM" id="Phobius"/>
    </source>
</evidence>
<evidence type="ECO:0000313" key="7">
    <source>
        <dbReference type="EMBL" id="KAK3238686.1"/>
    </source>
</evidence>
<dbReference type="SUPFAM" id="SSF51206">
    <property type="entry name" value="cAMP-binding domain-like"/>
    <property type="match status" value="1"/>
</dbReference>
<dbReference type="AlphaFoldDB" id="A0AAE0ES93"/>
<keyword evidence="2 5" id="KW-0812">Transmembrane</keyword>
<evidence type="ECO:0000313" key="8">
    <source>
        <dbReference type="Proteomes" id="UP001190700"/>
    </source>
</evidence>
<evidence type="ECO:0000259" key="6">
    <source>
        <dbReference type="Pfam" id="PF00520"/>
    </source>
</evidence>
<dbReference type="Gene3D" id="1.10.287.70">
    <property type="match status" value="1"/>
</dbReference>
<dbReference type="InterPro" id="IPR005821">
    <property type="entry name" value="Ion_trans_dom"/>
</dbReference>
<name>A0AAE0ES93_9CHLO</name>
<proteinExistence type="predicted"/>
<sequence length="317" mass="35723">GSNGRMWDGSIRLLKVLRVFRLMHSVGRGAQMIHARFWGHVIRLWIILTKFIFITHWLACIFFWVSVVWEELDEDSWAAQYHLEGMSIRTQYLRSVYLSLTLTTGIGNTPVAPIHDSEVIVLGMGMFTGAVFWAYGVGVMFDVISGINKSTNEYHDAMDQLNRHRFIDEDTILGYLSPNLQLKLRRYLCRDIVTSVPIFRSTPDPFIDDIVSRLRPKFVSTAEVVCTQVSGPPGRADWGAQGTLRCPLPSPSHRTELPDTLDQYRRSLECASSADACIVCLGLAMRLCLVHALLQAAAFSDLLQCVYAYPCDSFGTP</sequence>
<gene>
    <name evidence="7" type="ORF">CYMTET_51314</name>
</gene>
<dbReference type="EMBL" id="LGRX02034140">
    <property type="protein sequence ID" value="KAK3238686.1"/>
    <property type="molecule type" value="Genomic_DNA"/>
</dbReference>
<dbReference type="GO" id="GO:0005221">
    <property type="term" value="F:intracellularly cyclic nucleotide-activated monoatomic cation channel activity"/>
    <property type="evidence" value="ECO:0007669"/>
    <property type="project" value="InterPro"/>
</dbReference>